<organism evidence="3 4">
    <name type="scientific">Alkalicoccobacillus murimartini</name>
    <dbReference type="NCBI Taxonomy" id="171685"/>
    <lineage>
        <taxon>Bacteria</taxon>
        <taxon>Bacillati</taxon>
        <taxon>Bacillota</taxon>
        <taxon>Bacilli</taxon>
        <taxon>Bacillales</taxon>
        <taxon>Bacillaceae</taxon>
        <taxon>Alkalicoccobacillus</taxon>
    </lineage>
</organism>
<dbReference type="EMBL" id="JAUSUA010000001">
    <property type="protein sequence ID" value="MDQ0205463.1"/>
    <property type="molecule type" value="Genomic_DNA"/>
</dbReference>
<dbReference type="InterPro" id="IPR017144">
    <property type="entry name" value="Xaa-Arg_dipeptidase"/>
</dbReference>
<dbReference type="SUPFAM" id="SSF53187">
    <property type="entry name" value="Zn-dependent exopeptidases"/>
    <property type="match status" value="1"/>
</dbReference>
<dbReference type="PIRSF" id="PIRSF037226">
    <property type="entry name" value="Amidohydrolase_ACY1L2_prd"/>
    <property type="match status" value="1"/>
</dbReference>
<dbReference type="Pfam" id="PF07687">
    <property type="entry name" value="M20_dimer"/>
    <property type="match status" value="1"/>
</dbReference>
<dbReference type="CDD" id="cd05672">
    <property type="entry name" value="M20_ACY1L2-like"/>
    <property type="match status" value="1"/>
</dbReference>
<name>A0ABT9YC86_9BACI</name>
<dbReference type="Proteomes" id="UP001225034">
    <property type="component" value="Unassembled WGS sequence"/>
</dbReference>
<dbReference type="PANTHER" id="PTHR30575:SF0">
    <property type="entry name" value="XAA-ARG DIPEPTIDASE"/>
    <property type="match status" value="1"/>
</dbReference>
<dbReference type="PANTHER" id="PTHR30575">
    <property type="entry name" value="PEPTIDASE M20"/>
    <property type="match status" value="1"/>
</dbReference>
<proteinExistence type="inferred from homology"/>
<comment type="similarity">
    <text evidence="1">Belongs to the peptidase M20A family.</text>
</comment>
<dbReference type="InterPro" id="IPR011650">
    <property type="entry name" value="Peptidase_M20_dimer"/>
</dbReference>
<dbReference type="Gene3D" id="3.40.630.10">
    <property type="entry name" value="Zn peptidases"/>
    <property type="match status" value="1"/>
</dbReference>
<dbReference type="InterPro" id="IPR017439">
    <property type="entry name" value="Amidohydrolase"/>
</dbReference>
<reference evidence="3 4" key="1">
    <citation type="submission" date="2023-07" db="EMBL/GenBank/DDBJ databases">
        <title>Genomic Encyclopedia of Type Strains, Phase IV (KMG-IV): sequencing the most valuable type-strain genomes for metagenomic binning, comparative biology and taxonomic classification.</title>
        <authorList>
            <person name="Goeker M."/>
        </authorList>
    </citation>
    <scope>NUCLEOTIDE SEQUENCE [LARGE SCALE GENOMIC DNA]</scope>
    <source>
        <strain evidence="3 4">DSM 19154</strain>
    </source>
</reference>
<dbReference type="InterPro" id="IPR052030">
    <property type="entry name" value="Peptidase_M20/M20A_hydrolases"/>
</dbReference>
<dbReference type="SUPFAM" id="SSF55031">
    <property type="entry name" value="Bacterial exopeptidase dimerisation domain"/>
    <property type="match status" value="1"/>
</dbReference>
<evidence type="ECO:0000256" key="1">
    <source>
        <dbReference type="PIRNR" id="PIRNR037226"/>
    </source>
</evidence>
<gene>
    <name evidence="3" type="ORF">J2S05_000237</name>
</gene>
<evidence type="ECO:0000313" key="3">
    <source>
        <dbReference type="EMBL" id="MDQ0205463.1"/>
    </source>
</evidence>
<protein>
    <recommendedName>
        <fullName evidence="1">Peptidase M20 domain-containing protein 2</fullName>
    </recommendedName>
</protein>
<comment type="caution">
    <text evidence="3">The sequence shown here is derived from an EMBL/GenBank/DDBJ whole genome shotgun (WGS) entry which is preliminary data.</text>
</comment>
<evidence type="ECO:0000259" key="2">
    <source>
        <dbReference type="Pfam" id="PF07687"/>
    </source>
</evidence>
<feature type="domain" description="Peptidase M20 dimerisation" evidence="2">
    <location>
        <begin position="170"/>
        <end position="257"/>
    </location>
</feature>
<sequence>MKDQIKVHIENQRDRYYEISQYIGHHPELGHQEFKAAKTLTDELSQQGFKVTMGTCGLDTAFEAVYDSGKPGAKIGFMAEYDALPELGHACGHNLIGTMAIAAGIGLSKAISETGGAVYVYGTPAEETTGAKVNMSDEGVLSHLDAAMMVHPSAEHMASGSSLAMDAIQFEFFGRASHAANSPHKGINALDAVIQTFNSINALREHLPSDVRIHGIITDGGYAANIVPDYAKAQFYVRSAKRSDLNTILEKVKNCAKGASLATGARLESSFYEFSYDDMNTNETLSGLFTSNVLGLGVTKDEIKKEEDGGSLDMGNVSQVVPSIHPYVKISDTNCDYHTHEFREAALSQQGFEGLMLGATSMALTGYDLMTKPELLKQVKDEFEAWKNK</sequence>
<dbReference type="InterPro" id="IPR036264">
    <property type="entry name" value="Bact_exopeptidase_dim_dom"/>
</dbReference>
<keyword evidence="4" id="KW-1185">Reference proteome</keyword>
<dbReference type="RefSeq" id="WP_306979165.1">
    <property type="nucleotide sequence ID" value="NZ_JAUSUA010000001.1"/>
</dbReference>
<accession>A0ABT9YC86</accession>
<dbReference type="Gene3D" id="3.30.70.360">
    <property type="match status" value="1"/>
</dbReference>
<dbReference type="NCBIfam" id="TIGR01891">
    <property type="entry name" value="amidohydrolases"/>
    <property type="match status" value="1"/>
</dbReference>
<evidence type="ECO:0000313" key="4">
    <source>
        <dbReference type="Proteomes" id="UP001225034"/>
    </source>
</evidence>